<comment type="caution">
    <text evidence="1">The sequence shown here is derived from an EMBL/GenBank/DDBJ whole genome shotgun (WGS) entry which is preliminary data.</text>
</comment>
<gene>
    <name evidence="1" type="ORF">EPJ70_12600</name>
</gene>
<evidence type="ECO:0000313" key="1">
    <source>
        <dbReference type="EMBL" id="TXJ42777.1"/>
    </source>
</evidence>
<name>A0A5C8EXN1_9SPIR</name>
<dbReference type="RefSeq" id="WP_147527705.1">
    <property type="nucleotide sequence ID" value="NZ_SAYG01000018.1"/>
</dbReference>
<accession>A0A5C8EXN1</accession>
<proteinExistence type="predicted"/>
<evidence type="ECO:0000313" key="2">
    <source>
        <dbReference type="Proteomes" id="UP000324574"/>
    </source>
</evidence>
<organism evidence="1 2">
    <name type="scientific">Brachyspira aalborgi</name>
    <dbReference type="NCBI Taxonomy" id="29522"/>
    <lineage>
        <taxon>Bacteria</taxon>
        <taxon>Pseudomonadati</taxon>
        <taxon>Spirochaetota</taxon>
        <taxon>Spirochaetia</taxon>
        <taxon>Brachyspirales</taxon>
        <taxon>Brachyspiraceae</taxon>
        <taxon>Brachyspira</taxon>
    </lineage>
</organism>
<reference evidence="1 2" key="1">
    <citation type="journal article" date="1992" name="Lakartidningen">
        <title>[Penicillin V and not amoxicillin is the first choice preparation in acute otitis].</title>
        <authorList>
            <person name="Kamme C."/>
            <person name="Lundgren K."/>
            <person name="Prellner K."/>
        </authorList>
    </citation>
    <scope>NUCLEOTIDE SEQUENCE [LARGE SCALE GENOMIC DNA]</scope>
    <source>
        <strain evidence="1 2">PC3714II</strain>
    </source>
</reference>
<protein>
    <submittedName>
        <fullName evidence="1">Uncharacterized protein</fullName>
    </submittedName>
</protein>
<dbReference type="AlphaFoldDB" id="A0A5C8EXN1"/>
<dbReference type="Proteomes" id="UP000324574">
    <property type="component" value="Unassembled WGS sequence"/>
</dbReference>
<dbReference type="EMBL" id="SAYG01000018">
    <property type="protein sequence ID" value="TXJ42777.1"/>
    <property type="molecule type" value="Genomic_DNA"/>
</dbReference>
<sequence length="150" mass="17543">MILTSLTFILVASCSVGDKDIDIIKKDTNYYEGVTRDKVYNVVFDRVEWEKVENPDDTDSYVVFNKDTQQLELVEENSTTYVYMHGYIGDNELLIKWQILKNGDFDEDAEYELNGESVMIYGVDEVIDKAYKNNTKVLMIDLERNIINYY</sequence>